<dbReference type="PANTHER" id="PTHR24394:SF29">
    <property type="entry name" value="MYONEURIN"/>
    <property type="match status" value="1"/>
</dbReference>
<feature type="domain" description="C2H2-type" evidence="9">
    <location>
        <begin position="210"/>
        <end position="237"/>
    </location>
</feature>
<evidence type="ECO:0000256" key="6">
    <source>
        <dbReference type="ARBA" id="ARBA00023242"/>
    </source>
</evidence>
<dbReference type="FunFam" id="3.30.160.60:FF:000843">
    <property type="entry name" value="Potential zinc finger protein"/>
    <property type="match status" value="1"/>
</dbReference>
<evidence type="ECO:0000256" key="8">
    <source>
        <dbReference type="SAM" id="MobiDB-lite"/>
    </source>
</evidence>
<name>A0A1A9UNF1_GLOAU</name>
<evidence type="ECO:0000256" key="3">
    <source>
        <dbReference type="ARBA" id="ARBA00022737"/>
    </source>
</evidence>
<dbReference type="GO" id="GO:0000981">
    <property type="term" value="F:DNA-binding transcription factor activity, RNA polymerase II-specific"/>
    <property type="evidence" value="ECO:0007669"/>
    <property type="project" value="TreeGrafter"/>
</dbReference>
<organism evidence="10 11">
    <name type="scientific">Glossina austeni</name>
    <name type="common">Savannah tsetse fly</name>
    <dbReference type="NCBI Taxonomy" id="7395"/>
    <lineage>
        <taxon>Eukaryota</taxon>
        <taxon>Metazoa</taxon>
        <taxon>Ecdysozoa</taxon>
        <taxon>Arthropoda</taxon>
        <taxon>Hexapoda</taxon>
        <taxon>Insecta</taxon>
        <taxon>Pterygota</taxon>
        <taxon>Neoptera</taxon>
        <taxon>Endopterygota</taxon>
        <taxon>Diptera</taxon>
        <taxon>Brachycera</taxon>
        <taxon>Muscomorpha</taxon>
        <taxon>Hippoboscoidea</taxon>
        <taxon>Glossinidae</taxon>
        <taxon>Glossina</taxon>
    </lineage>
</organism>
<reference evidence="10" key="1">
    <citation type="submission" date="2020-05" db="UniProtKB">
        <authorList>
            <consortium name="EnsemblMetazoa"/>
        </authorList>
    </citation>
    <scope>IDENTIFICATION</scope>
    <source>
        <strain evidence="10">TTRI</strain>
    </source>
</reference>
<dbReference type="Gene3D" id="3.30.160.60">
    <property type="entry name" value="Classic Zinc Finger"/>
    <property type="match status" value="3"/>
</dbReference>
<dbReference type="VEuPathDB" id="VectorBase:GAUT010297"/>
<feature type="region of interest" description="Disordered" evidence="8">
    <location>
        <begin position="166"/>
        <end position="199"/>
    </location>
</feature>
<keyword evidence="6" id="KW-0539">Nucleus</keyword>
<dbReference type="SMART" id="SM00355">
    <property type="entry name" value="ZnF_C2H2"/>
    <property type="match status" value="4"/>
</dbReference>
<feature type="domain" description="C2H2-type" evidence="9">
    <location>
        <begin position="294"/>
        <end position="321"/>
    </location>
</feature>
<sequence>MMNFSAFGGPFSGIHQFAAKFGHETQTPGAFTTPGINGNVSAATPDNHVQRYQTNGNHFQQNNPNVSVANNAMQYGQNISIPYSQPQTDLNFLNAAAAGVDHKGKIHPKIERDREEGIVGSQINSGNLNLSNLDTSSGFNIKGDVLKNGTNLASLALGGVALAPTNNANGNHHTHNGGVGKKKKPPKEKKPRPKPGEIRETKALDGSTLFCCPECQMAYPDRSLIEQHVVSHAVERRFVCDICNAALKRKDHLTRHKLSHIPDRPHVCNICMKSFKRKEQLTLHIVIHSGEKKHVCIECGKGFYRKDHLRKHTRSHIARRVKSEVSAQNVTGSGNANNTGGQTNNLHGS</sequence>
<dbReference type="PROSITE" id="PS00028">
    <property type="entry name" value="ZINC_FINGER_C2H2_1"/>
    <property type="match status" value="4"/>
</dbReference>
<feature type="domain" description="C2H2-type" evidence="9">
    <location>
        <begin position="266"/>
        <end position="293"/>
    </location>
</feature>
<proteinExistence type="predicted"/>
<accession>A0A1A9UNF1</accession>
<dbReference type="PANTHER" id="PTHR24394">
    <property type="entry name" value="ZINC FINGER PROTEIN"/>
    <property type="match status" value="1"/>
</dbReference>
<feature type="domain" description="C2H2-type" evidence="9">
    <location>
        <begin position="238"/>
        <end position="265"/>
    </location>
</feature>
<feature type="region of interest" description="Disordered" evidence="8">
    <location>
        <begin position="321"/>
        <end position="349"/>
    </location>
</feature>
<evidence type="ECO:0000256" key="5">
    <source>
        <dbReference type="ARBA" id="ARBA00022833"/>
    </source>
</evidence>
<evidence type="ECO:0000256" key="2">
    <source>
        <dbReference type="ARBA" id="ARBA00022723"/>
    </source>
</evidence>
<evidence type="ECO:0000256" key="1">
    <source>
        <dbReference type="ARBA" id="ARBA00004123"/>
    </source>
</evidence>
<dbReference type="FunFam" id="3.30.160.60:FF:001826">
    <property type="entry name" value="Lethal (3) neo38, isoform A"/>
    <property type="match status" value="1"/>
</dbReference>
<evidence type="ECO:0000259" key="9">
    <source>
        <dbReference type="PROSITE" id="PS50157"/>
    </source>
</evidence>
<dbReference type="FunFam" id="3.30.160.60:FF:001269">
    <property type="entry name" value="Zinc finger protein"/>
    <property type="match status" value="1"/>
</dbReference>
<comment type="subcellular location">
    <subcellularLocation>
        <location evidence="1">Nucleus</location>
    </subcellularLocation>
</comment>
<dbReference type="STRING" id="7395.A0A1A9UNF1"/>
<dbReference type="SUPFAM" id="SSF57667">
    <property type="entry name" value="beta-beta-alpha zinc fingers"/>
    <property type="match status" value="2"/>
</dbReference>
<protein>
    <recommendedName>
        <fullName evidence="9">C2H2-type domain-containing protein</fullName>
    </recommendedName>
</protein>
<dbReference type="EnsemblMetazoa" id="GAUT010297-RA">
    <property type="protein sequence ID" value="GAUT010297-PA"/>
    <property type="gene ID" value="GAUT010297"/>
</dbReference>
<keyword evidence="11" id="KW-1185">Reference proteome</keyword>
<evidence type="ECO:0000256" key="4">
    <source>
        <dbReference type="ARBA" id="ARBA00022771"/>
    </source>
</evidence>
<evidence type="ECO:0000313" key="11">
    <source>
        <dbReference type="Proteomes" id="UP000078200"/>
    </source>
</evidence>
<dbReference type="Pfam" id="PF00096">
    <property type="entry name" value="zf-C2H2"/>
    <property type="match status" value="3"/>
</dbReference>
<dbReference type="GO" id="GO:0005634">
    <property type="term" value="C:nucleus"/>
    <property type="evidence" value="ECO:0007669"/>
    <property type="project" value="UniProtKB-SubCell"/>
</dbReference>
<feature type="compositionally biased region" description="Low complexity" evidence="8">
    <location>
        <begin position="329"/>
        <end position="349"/>
    </location>
</feature>
<keyword evidence="3" id="KW-0677">Repeat</keyword>
<evidence type="ECO:0000256" key="7">
    <source>
        <dbReference type="PROSITE-ProRule" id="PRU00042"/>
    </source>
</evidence>
<dbReference type="GO" id="GO:0008270">
    <property type="term" value="F:zinc ion binding"/>
    <property type="evidence" value="ECO:0007669"/>
    <property type="project" value="UniProtKB-KW"/>
</dbReference>
<evidence type="ECO:0000313" key="10">
    <source>
        <dbReference type="EnsemblMetazoa" id="GAUT010297-PA"/>
    </source>
</evidence>
<keyword evidence="4 7" id="KW-0863">Zinc-finger</keyword>
<keyword evidence="2" id="KW-0479">Metal-binding</keyword>
<keyword evidence="5" id="KW-0862">Zinc</keyword>
<dbReference type="InterPro" id="IPR036236">
    <property type="entry name" value="Znf_C2H2_sf"/>
</dbReference>
<dbReference type="PROSITE" id="PS50157">
    <property type="entry name" value="ZINC_FINGER_C2H2_2"/>
    <property type="match status" value="4"/>
</dbReference>
<dbReference type="Proteomes" id="UP000078200">
    <property type="component" value="Unassembled WGS sequence"/>
</dbReference>
<dbReference type="InterPro" id="IPR013087">
    <property type="entry name" value="Znf_C2H2_type"/>
</dbReference>
<feature type="compositionally biased region" description="Basic residues" evidence="8">
    <location>
        <begin position="172"/>
        <end position="193"/>
    </location>
</feature>
<dbReference type="AlphaFoldDB" id="A0A1A9UNF1"/>